<dbReference type="Proteomes" id="UP000241885">
    <property type="component" value="Chromosome"/>
</dbReference>
<dbReference type="EMBL" id="CP028339">
    <property type="protein sequence ID" value="AVR87270.1"/>
    <property type="molecule type" value="Genomic_DNA"/>
</dbReference>
<dbReference type="EMBL" id="CP028339">
    <property type="protein sequence ID" value="AVR87176.1"/>
    <property type="molecule type" value="Genomic_DNA"/>
</dbReference>
<organism evidence="1 3">
    <name type="scientific">Thauera aromatica K172</name>
    <dbReference type="NCBI Taxonomy" id="44139"/>
    <lineage>
        <taxon>Bacteria</taxon>
        <taxon>Pseudomonadati</taxon>
        <taxon>Pseudomonadota</taxon>
        <taxon>Betaproteobacteria</taxon>
        <taxon>Rhodocyclales</taxon>
        <taxon>Zoogloeaceae</taxon>
        <taxon>Thauera</taxon>
    </lineage>
</organism>
<evidence type="ECO:0000313" key="2">
    <source>
        <dbReference type="EMBL" id="AVR87270.1"/>
    </source>
</evidence>
<accession>A0A2R4BIM6</accession>
<evidence type="ECO:0000313" key="3">
    <source>
        <dbReference type="Proteomes" id="UP000241885"/>
    </source>
</evidence>
<dbReference type="KEGG" id="tak:Tharo_0319"/>
<keyword evidence="3" id="KW-1185">Reference proteome</keyword>
<dbReference type="KEGG" id="tak:Tharo_0225"/>
<reference evidence="1 3" key="1">
    <citation type="submission" date="2018-03" db="EMBL/GenBank/DDBJ databases">
        <title>Complete genome sequence of Thauera aromatica, a model organism for studying aromatic compound degradation under denitrifying conditions.</title>
        <authorList>
            <person name="Lo H.-Y."/>
            <person name="Goris T."/>
            <person name="Boll M."/>
            <person name="Mueller J.A."/>
        </authorList>
    </citation>
    <scope>NUCLEOTIDE SEQUENCE [LARGE SCALE GENOMIC DNA]</scope>
    <source>
        <strain evidence="1 3">K172</strain>
    </source>
</reference>
<sequence>MNKKSLGYWVRQGRAVAARKSDAFLTLVAARPVGVTSPLQAAGVLSLRSPSGWCLEFATLPSASWLSEVLAHQAP</sequence>
<evidence type="ECO:0000313" key="1">
    <source>
        <dbReference type="EMBL" id="AVR87176.1"/>
    </source>
</evidence>
<dbReference type="AlphaFoldDB" id="A0A2R4BIM6"/>
<name>A0A2R4BIM6_THAAR</name>
<proteinExistence type="predicted"/>
<protein>
    <submittedName>
        <fullName evidence="1">Uncharacterized protein</fullName>
    </submittedName>
</protein>
<gene>
    <name evidence="1" type="ORF">Tharo_0225</name>
    <name evidence="2" type="ORF">Tharo_0319</name>
</gene>